<dbReference type="GO" id="GO:0016491">
    <property type="term" value="F:oxidoreductase activity"/>
    <property type="evidence" value="ECO:0007669"/>
    <property type="project" value="UniProtKB-KW"/>
</dbReference>
<keyword evidence="4" id="KW-1185">Reference proteome</keyword>
<evidence type="ECO:0000313" key="3">
    <source>
        <dbReference type="EMBL" id="QOJ79456.1"/>
    </source>
</evidence>
<protein>
    <submittedName>
        <fullName evidence="3">Iron-containing alcohol dehydrogenase</fullName>
    </submittedName>
</protein>
<dbReference type="Gene3D" id="3.40.50.1970">
    <property type="match status" value="1"/>
</dbReference>
<dbReference type="InParanoid" id="A0A7L9FKR7"/>
<reference evidence="3 4" key="1">
    <citation type="submission" date="2020-10" db="EMBL/GenBank/DDBJ databases">
        <title>Thermofilum lucidum 3507LT sp. nov. a novel member of Thermofilaceae family isolated from Chile hot spring, and proposal of description order Thermofilales.</title>
        <authorList>
            <person name="Zayulina K.S."/>
            <person name="Elcheninov A.G."/>
            <person name="Toshchakov S.V."/>
            <person name="Kublanov I.V."/>
        </authorList>
    </citation>
    <scope>NUCLEOTIDE SEQUENCE [LARGE SCALE GENOMIC DNA]</scope>
    <source>
        <strain evidence="3 4">3507LT</strain>
    </source>
</reference>
<keyword evidence="1" id="KW-0560">Oxidoreductase</keyword>
<dbReference type="InterPro" id="IPR001670">
    <property type="entry name" value="ADH_Fe/GldA"/>
</dbReference>
<evidence type="ECO:0000256" key="1">
    <source>
        <dbReference type="ARBA" id="ARBA00023002"/>
    </source>
</evidence>
<evidence type="ECO:0000259" key="2">
    <source>
        <dbReference type="Pfam" id="PF00465"/>
    </source>
</evidence>
<dbReference type="GO" id="GO:0046872">
    <property type="term" value="F:metal ion binding"/>
    <property type="evidence" value="ECO:0007669"/>
    <property type="project" value="InterPro"/>
</dbReference>
<proteinExistence type="predicted"/>
<dbReference type="GeneID" id="59148843"/>
<gene>
    <name evidence="3" type="ORF">IG193_03065</name>
</gene>
<dbReference type="SUPFAM" id="SSF56796">
    <property type="entry name" value="Dehydroquinate synthase-like"/>
    <property type="match status" value="1"/>
</dbReference>
<feature type="domain" description="Alcohol dehydrogenase iron-type/glycerol dehydrogenase GldA" evidence="2">
    <location>
        <begin position="46"/>
        <end position="122"/>
    </location>
</feature>
<dbReference type="EMBL" id="CP062310">
    <property type="protein sequence ID" value="QOJ79456.1"/>
    <property type="molecule type" value="Genomic_DNA"/>
</dbReference>
<name>A0A7L9FKR7_9CREN</name>
<dbReference type="Pfam" id="PF00465">
    <property type="entry name" value="Fe-ADH"/>
    <property type="match status" value="1"/>
</dbReference>
<dbReference type="KEGG" id="thel:IG193_03065"/>
<dbReference type="RefSeq" id="WP_192819428.1">
    <property type="nucleotide sequence ID" value="NZ_CP062310.1"/>
</dbReference>
<organism evidence="3 4">
    <name type="scientific">Infirmifilum lucidum</name>
    <dbReference type="NCBI Taxonomy" id="2776706"/>
    <lineage>
        <taxon>Archaea</taxon>
        <taxon>Thermoproteota</taxon>
        <taxon>Thermoprotei</taxon>
        <taxon>Thermofilales</taxon>
        <taxon>Thermofilaceae</taxon>
        <taxon>Infirmifilum</taxon>
    </lineage>
</organism>
<evidence type="ECO:0000313" key="4">
    <source>
        <dbReference type="Proteomes" id="UP000594121"/>
    </source>
</evidence>
<accession>A0A7L9FKR7</accession>
<dbReference type="AlphaFoldDB" id="A0A7L9FKR7"/>
<dbReference type="Proteomes" id="UP000594121">
    <property type="component" value="Chromosome"/>
</dbReference>
<sequence length="259" mass="28909">MECIEYVESSRLGLEGSYVVVKDADLPVKLPGESYEAKSINIFELDSIHREIDNQPHTGVVGLGGFNAVNAAKMLSVRRLKKGGLKQSLFENPSPSRPLVLIPTKPSFCTDVTPLTVVYDPSVPVYNLQYIKPQKVVIPLDLYSAGFEAERSVLSMLNPSLGRASVEEYLEFCRERAPVGLSPEFILALTVSALVGVSLEDALRTVTAPAGAEAARLAMWRKLDHFVEHSWSFYRRFLVYWGIESRSELYDRYSTLFSL</sequence>